<dbReference type="InterPro" id="IPR029063">
    <property type="entry name" value="SAM-dependent_MTases_sf"/>
</dbReference>
<dbReference type="GO" id="GO:0032259">
    <property type="term" value="P:methylation"/>
    <property type="evidence" value="ECO:0007669"/>
    <property type="project" value="UniProtKB-KW"/>
</dbReference>
<feature type="domain" description="Methyltransferase type 11" evidence="5">
    <location>
        <begin position="107"/>
        <end position="215"/>
    </location>
</feature>
<evidence type="ECO:0000256" key="1">
    <source>
        <dbReference type="ARBA" id="ARBA00008361"/>
    </source>
</evidence>
<keyword evidence="2 6" id="KW-0489">Methyltransferase</keyword>
<reference evidence="6 7" key="1">
    <citation type="submission" date="2017-02" db="EMBL/GenBank/DDBJ databases">
        <authorList>
            <person name="Peterson S.W."/>
        </authorList>
    </citation>
    <scope>NUCLEOTIDE SEQUENCE [LARGE SCALE GENOMIC DNA]</scope>
    <source>
        <strain evidence="6 7">CIP104813</strain>
    </source>
</reference>
<dbReference type="EMBL" id="FWFG01000048">
    <property type="protein sequence ID" value="SLM90430.1"/>
    <property type="molecule type" value="Genomic_DNA"/>
</dbReference>
<dbReference type="RefSeq" id="WP_087103211.1">
    <property type="nucleotide sequence ID" value="NZ_FWFG01000048.1"/>
</dbReference>
<organism evidence="6 7">
    <name type="scientific">Brachybacterium nesterenkovii</name>
    <dbReference type="NCBI Taxonomy" id="47847"/>
    <lineage>
        <taxon>Bacteria</taxon>
        <taxon>Bacillati</taxon>
        <taxon>Actinomycetota</taxon>
        <taxon>Actinomycetes</taxon>
        <taxon>Micrococcales</taxon>
        <taxon>Dermabacteraceae</taxon>
        <taxon>Brachybacterium</taxon>
    </lineage>
</organism>
<evidence type="ECO:0000313" key="6">
    <source>
        <dbReference type="EMBL" id="SLM90430.1"/>
    </source>
</evidence>
<evidence type="ECO:0000256" key="3">
    <source>
        <dbReference type="ARBA" id="ARBA00022679"/>
    </source>
</evidence>
<feature type="region of interest" description="Disordered" evidence="4">
    <location>
        <begin position="69"/>
        <end position="100"/>
    </location>
</feature>
<evidence type="ECO:0000256" key="4">
    <source>
        <dbReference type="SAM" id="MobiDB-lite"/>
    </source>
</evidence>
<dbReference type="OrthoDB" id="9797252at2"/>
<dbReference type="Gene3D" id="3.40.50.150">
    <property type="entry name" value="Vaccinia Virus protein VP39"/>
    <property type="match status" value="1"/>
</dbReference>
<dbReference type="PANTHER" id="PTHR44942">
    <property type="entry name" value="METHYLTRANSF_11 DOMAIN-CONTAINING PROTEIN"/>
    <property type="match status" value="1"/>
</dbReference>
<comment type="similarity">
    <text evidence="1">Belongs to the methyltransferase superfamily.</text>
</comment>
<dbReference type="Proteomes" id="UP000195981">
    <property type="component" value="Unassembled WGS sequence"/>
</dbReference>
<keyword evidence="7" id="KW-1185">Reference proteome</keyword>
<dbReference type="GO" id="GO:0008757">
    <property type="term" value="F:S-adenosylmethionine-dependent methyltransferase activity"/>
    <property type="evidence" value="ECO:0007669"/>
    <property type="project" value="InterPro"/>
</dbReference>
<dbReference type="SUPFAM" id="SSF53335">
    <property type="entry name" value="S-adenosyl-L-methionine-dependent methyltransferases"/>
    <property type="match status" value="1"/>
</dbReference>
<feature type="compositionally biased region" description="Low complexity" evidence="4">
    <location>
        <begin position="72"/>
        <end position="83"/>
    </location>
</feature>
<name>A0A1X6WZ98_9MICO</name>
<evidence type="ECO:0000256" key="2">
    <source>
        <dbReference type="ARBA" id="ARBA00022603"/>
    </source>
</evidence>
<evidence type="ECO:0000259" key="5">
    <source>
        <dbReference type="Pfam" id="PF08241"/>
    </source>
</evidence>
<dbReference type="PANTHER" id="PTHR44942:SF4">
    <property type="entry name" value="METHYLTRANSFERASE TYPE 11 DOMAIN-CONTAINING PROTEIN"/>
    <property type="match status" value="1"/>
</dbReference>
<evidence type="ECO:0000313" key="7">
    <source>
        <dbReference type="Proteomes" id="UP000195981"/>
    </source>
</evidence>
<protein>
    <submittedName>
        <fullName evidence="6">Methyltransferase type 11</fullName>
    </submittedName>
</protein>
<dbReference type="InterPro" id="IPR051052">
    <property type="entry name" value="Diverse_substrate_MTase"/>
</dbReference>
<sequence>MPAPDRSHPPVPPVSRRSAPVFGTPERHRELASAFAGQGDDYDRLRPGYPAPVIDAILDAVHAVDTARSRYSTSPGPSTLLSPAAMSLPSQERPQLPPARATTTVADLGAGTGKLSRALADRGLDVIAIDPSASMLDAALAAGPGISPTRTDADGADGPGPARPRLRTLVGTAEATGLPDDSVDLVTAAQAWHWFDTEAASAEVTRILRPGGTLALVWNTLDVAIGWVHRYSRIMHAGDVLRDDFTPPTAAGLRIVERVVHRWEDPRPTPELIDLARTRSYVITASPERREKVLANLDWYVHEHLGYAPGSIVGIPYRTDLFLLRADV</sequence>
<feature type="region of interest" description="Disordered" evidence="4">
    <location>
        <begin position="1"/>
        <end position="25"/>
    </location>
</feature>
<gene>
    <name evidence="6" type="ORF">FM110_04905</name>
</gene>
<dbReference type="AlphaFoldDB" id="A0A1X6WZ98"/>
<dbReference type="Pfam" id="PF08241">
    <property type="entry name" value="Methyltransf_11"/>
    <property type="match status" value="1"/>
</dbReference>
<dbReference type="InterPro" id="IPR013216">
    <property type="entry name" value="Methyltransf_11"/>
</dbReference>
<accession>A0A1X6WZ98</accession>
<dbReference type="CDD" id="cd02440">
    <property type="entry name" value="AdoMet_MTases"/>
    <property type="match status" value="1"/>
</dbReference>
<proteinExistence type="inferred from homology"/>
<keyword evidence="3 6" id="KW-0808">Transferase</keyword>